<name>A0A6L3V2M6_9BACI</name>
<reference evidence="7 8" key="1">
    <citation type="journal article" date="2016" name="Antonie Van Leeuwenhoek">
        <title>Bacillus depressus sp. nov., isolated from soil of a sunflower field.</title>
        <authorList>
            <person name="Wei X."/>
            <person name="Xin D."/>
            <person name="Xin Y."/>
            <person name="Zhang H."/>
            <person name="Wang T."/>
            <person name="Zhang J."/>
        </authorList>
    </citation>
    <scope>NUCLEOTIDE SEQUENCE [LARGE SCALE GENOMIC DNA]</scope>
    <source>
        <strain evidence="7 8">BZ1</strain>
    </source>
</reference>
<accession>A0A6L3V2M6</accession>
<comment type="caution">
    <text evidence="7">The sequence shown here is derived from an EMBL/GenBank/DDBJ whole genome shotgun (WGS) entry which is preliminary data.</text>
</comment>
<dbReference type="InterPro" id="IPR028082">
    <property type="entry name" value="Peripla_BP_I"/>
</dbReference>
<feature type="chain" id="PRO_5026951626" evidence="5">
    <location>
        <begin position="25"/>
        <end position="400"/>
    </location>
</feature>
<proteinExistence type="inferred from homology"/>
<dbReference type="GO" id="GO:0006865">
    <property type="term" value="P:amino acid transport"/>
    <property type="evidence" value="ECO:0007669"/>
    <property type="project" value="UniProtKB-KW"/>
</dbReference>
<protein>
    <submittedName>
        <fullName evidence="7">ABC transporter substrate-binding protein</fullName>
    </submittedName>
</protein>
<dbReference type="PANTHER" id="PTHR30483:SF38">
    <property type="entry name" value="BLR7848 PROTEIN"/>
    <property type="match status" value="1"/>
</dbReference>
<dbReference type="EMBL" id="WBOS01000014">
    <property type="protein sequence ID" value="KAB2330477.1"/>
    <property type="molecule type" value="Genomic_DNA"/>
</dbReference>
<comment type="similarity">
    <text evidence="1">Belongs to the leucine-binding protein family.</text>
</comment>
<evidence type="ECO:0000256" key="3">
    <source>
        <dbReference type="ARBA" id="ARBA00022729"/>
    </source>
</evidence>
<evidence type="ECO:0000259" key="6">
    <source>
        <dbReference type="Pfam" id="PF13458"/>
    </source>
</evidence>
<dbReference type="PANTHER" id="PTHR30483">
    <property type="entry name" value="LEUCINE-SPECIFIC-BINDING PROTEIN"/>
    <property type="match status" value="1"/>
</dbReference>
<dbReference type="InterPro" id="IPR051010">
    <property type="entry name" value="BCAA_transport"/>
</dbReference>
<dbReference type="PROSITE" id="PS51257">
    <property type="entry name" value="PROKAR_LIPOPROTEIN"/>
    <property type="match status" value="1"/>
</dbReference>
<dbReference type="AlphaFoldDB" id="A0A6L3V2M6"/>
<evidence type="ECO:0000256" key="4">
    <source>
        <dbReference type="ARBA" id="ARBA00022970"/>
    </source>
</evidence>
<feature type="domain" description="Leucine-binding protein" evidence="6">
    <location>
        <begin position="47"/>
        <end position="379"/>
    </location>
</feature>
<evidence type="ECO:0000256" key="5">
    <source>
        <dbReference type="SAM" id="SignalP"/>
    </source>
</evidence>
<dbReference type="SUPFAM" id="SSF53822">
    <property type="entry name" value="Periplasmic binding protein-like I"/>
    <property type="match status" value="1"/>
</dbReference>
<sequence length="400" mass="43710">MIKKPFQMMILVLILLMAACSNSAKPTDVTNEEGASENTEEGSTDVIKIGFISDATGLASSQGKPEMDTAEYLEAKINEDGGINGKKVKLIKYDSESDETSAVLGMKKLINQNVSIVVGGTITGSSLAILEIAQKEKVPYISLAAGSEIVKPVKEYVFKVVHNSDLMIEQTLKSLNENNIQKVAWMNINDAYGEDGYKHFKEMAPDYGVEIIAEEIFEGSDTSVIPQLSKIKLKKPDAIVVWTRPPSGSVVSKDFKQLGFNIPLVHSYGMANQAYLDQAGAIANGNLLASGKILISENLPDSDPQKKIIEDFIKDHKEKLGYPPTNFSGYSYDGIMLGIEAIKNVGTDRNAIRDYIENNIKDFVGITGVFNITPEDHSGLSLDSIVMIEVKDGNWALYNK</sequence>
<dbReference type="InterPro" id="IPR000709">
    <property type="entry name" value="Leu_Ile_Val-bd"/>
</dbReference>
<dbReference type="RefSeq" id="WP_151536576.1">
    <property type="nucleotide sequence ID" value="NZ_WBOS01000014.1"/>
</dbReference>
<gene>
    <name evidence="7" type="ORF">F7731_20095</name>
</gene>
<keyword evidence="2" id="KW-0813">Transport</keyword>
<keyword evidence="8" id="KW-1185">Reference proteome</keyword>
<evidence type="ECO:0000256" key="1">
    <source>
        <dbReference type="ARBA" id="ARBA00010062"/>
    </source>
</evidence>
<dbReference type="InterPro" id="IPR028081">
    <property type="entry name" value="Leu-bd"/>
</dbReference>
<dbReference type="Pfam" id="PF13458">
    <property type="entry name" value="Peripla_BP_6"/>
    <property type="match status" value="1"/>
</dbReference>
<feature type="signal peptide" evidence="5">
    <location>
        <begin position="1"/>
        <end position="24"/>
    </location>
</feature>
<dbReference type="Gene3D" id="3.40.50.2300">
    <property type="match status" value="2"/>
</dbReference>
<evidence type="ECO:0000313" key="7">
    <source>
        <dbReference type="EMBL" id="KAB2330477.1"/>
    </source>
</evidence>
<keyword evidence="3 5" id="KW-0732">Signal</keyword>
<dbReference type="OrthoDB" id="9783240at2"/>
<dbReference type="Proteomes" id="UP000481030">
    <property type="component" value="Unassembled WGS sequence"/>
</dbReference>
<organism evidence="7 8">
    <name type="scientific">Cytobacillus depressus</name>
    <dbReference type="NCBI Taxonomy" id="1602942"/>
    <lineage>
        <taxon>Bacteria</taxon>
        <taxon>Bacillati</taxon>
        <taxon>Bacillota</taxon>
        <taxon>Bacilli</taxon>
        <taxon>Bacillales</taxon>
        <taxon>Bacillaceae</taxon>
        <taxon>Cytobacillus</taxon>
    </lineage>
</organism>
<dbReference type="PRINTS" id="PR00337">
    <property type="entry name" value="LEUILEVALBP"/>
</dbReference>
<dbReference type="CDD" id="cd06333">
    <property type="entry name" value="PBP1_ABC_RPA1789-like"/>
    <property type="match status" value="1"/>
</dbReference>
<evidence type="ECO:0000313" key="8">
    <source>
        <dbReference type="Proteomes" id="UP000481030"/>
    </source>
</evidence>
<keyword evidence="4" id="KW-0029">Amino-acid transport</keyword>
<evidence type="ECO:0000256" key="2">
    <source>
        <dbReference type="ARBA" id="ARBA00022448"/>
    </source>
</evidence>